<comment type="caution">
    <text evidence="1">The sequence shown here is derived from an EMBL/GenBank/DDBJ whole genome shotgun (WGS) entry which is preliminary data.</text>
</comment>
<protein>
    <submittedName>
        <fullName evidence="1">Uncharacterized protein</fullName>
    </submittedName>
</protein>
<proteinExistence type="predicted"/>
<reference evidence="1 2" key="1">
    <citation type="submission" date="2017-12" db="EMBL/GenBank/DDBJ databases">
        <title>Comparative genomics of Botrytis spp.</title>
        <authorList>
            <person name="Valero-Jimenez C.A."/>
            <person name="Tapia P."/>
            <person name="Veloso J."/>
            <person name="Silva-Moreno E."/>
            <person name="Staats M."/>
            <person name="Valdes J.H."/>
            <person name="Van Kan J.A.L."/>
        </authorList>
    </citation>
    <scope>NUCLEOTIDE SEQUENCE [LARGE SCALE GENOMIC DNA]</scope>
    <source>
        <strain evidence="1 2">MUCL2120</strain>
    </source>
</reference>
<gene>
    <name evidence="1" type="ORF">BOTNAR_0267g00050</name>
</gene>
<sequence>MSNPSNAFGDPPAPSPLYDPFADKVFEVNSRVYWTNPTYLIWTPSVPVSISATILKKNEKPDVPANSSASINQ</sequence>
<evidence type="ECO:0000313" key="1">
    <source>
        <dbReference type="EMBL" id="TGO54457.1"/>
    </source>
</evidence>
<name>A0A4Z1ICQ0_9HELO</name>
<organism evidence="1 2">
    <name type="scientific">Botryotinia narcissicola</name>
    <dbReference type="NCBI Taxonomy" id="278944"/>
    <lineage>
        <taxon>Eukaryota</taxon>
        <taxon>Fungi</taxon>
        <taxon>Dikarya</taxon>
        <taxon>Ascomycota</taxon>
        <taxon>Pezizomycotina</taxon>
        <taxon>Leotiomycetes</taxon>
        <taxon>Helotiales</taxon>
        <taxon>Sclerotiniaceae</taxon>
        <taxon>Botryotinia</taxon>
    </lineage>
</organism>
<evidence type="ECO:0000313" key="2">
    <source>
        <dbReference type="Proteomes" id="UP000297452"/>
    </source>
</evidence>
<dbReference type="EMBL" id="PQXJ01000267">
    <property type="protein sequence ID" value="TGO54457.1"/>
    <property type="molecule type" value="Genomic_DNA"/>
</dbReference>
<dbReference type="AlphaFoldDB" id="A0A4Z1ICQ0"/>
<dbReference type="OrthoDB" id="3489418at2759"/>
<dbReference type="Proteomes" id="UP000297452">
    <property type="component" value="Unassembled WGS sequence"/>
</dbReference>
<keyword evidence="2" id="KW-1185">Reference proteome</keyword>
<accession>A0A4Z1ICQ0</accession>